<dbReference type="OrthoDB" id="338622at2759"/>
<organism evidence="3 4">
    <name type="scientific">Cucurbitaria berberidis CBS 394.84</name>
    <dbReference type="NCBI Taxonomy" id="1168544"/>
    <lineage>
        <taxon>Eukaryota</taxon>
        <taxon>Fungi</taxon>
        <taxon>Dikarya</taxon>
        <taxon>Ascomycota</taxon>
        <taxon>Pezizomycotina</taxon>
        <taxon>Dothideomycetes</taxon>
        <taxon>Pleosporomycetidae</taxon>
        <taxon>Pleosporales</taxon>
        <taxon>Pleosporineae</taxon>
        <taxon>Cucurbitariaceae</taxon>
        <taxon>Cucurbitaria</taxon>
    </lineage>
</organism>
<dbReference type="AlphaFoldDB" id="A0A9P4GU44"/>
<dbReference type="RefSeq" id="XP_040793882.1">
    <property type="nucleotide sequence ID" value="XM_040935426.1"/>
</dbReference>
<accession>A0A9P4GU44</accession>
<name>A0A9P4GU44_9PLEO</name>
<dbReference type="GO" id="GO:0016491">
    <property type="term" value="F:oxidoreductase activity"/>
    <property type="evidence" value="ECO:0007669"/>
    <property type="project" value="InterPro"/>
</dbReference>
<dbReference type="Gene3D" id="3.40.30.10">
    <property type="entry name" value="Glutaredoxin"/>
    <property type="match status" value="1"/>
</dbReference>
<proteinExistence type="inferred from homology"/>
<keyword evidence="4" id="KW-1185">Reference proteome</keyword>
<dbReference type="CDD" id="cd03017">
    <property type="entry name" value="PRX_BCP"/>
    <property type="match status" value="1"/>
</dbReference>
<evidence type="ECO:0000256" key="1">
    <source>
        <dbReference type="ARBA" id="ARBA00010505"/>
    </source>
</evidence>
<comment type="similarity">
    <text evidence="1">Belongs to the peroxiredoxin family. Prx5 subfamily.</text>
</comment>
<protein>
    <recommendedName>
        <fullName evidence="2">Redoxin domain-containing protein</fullName>
    </recommendedName>
</protein>
<dbReference type="SUPFAM" id="SSF52833">
    <property type="entry name" value="Thioredoxin-like"/>
    <property type="match status" value="1"/>
</dbReference>
<evidence type="ECO:0000259" key="2">
    <source>
        <dbReference type="Pfam" id="PF08534"/>
    </source>
</evidence>
<evidence type="ECO:0000313" key="3">
    <source>
        <dbReference type="EMBL" id="KAF1851319.1"/>
    </source>
</evidence>
<sequence length="163" mass="17861">MVACVDVNVALSLPVPKNDGACAHLTGLEIPCVPLSATSGGRPDDWNSIPGARGCTPQACSFRNEMAELRRLGVKNVFGVSTQDASYQAEAKERLHLPYQLLSDGRLEFAKALKLPTLEWKNKTLIKRLALATQNGTIVKVWYPVFPPDTNARDVVDWLAMKN</sequence>
<dbReference type="InterPro" id="IPR013740">
    <property type="entry name" value="Redoxin"/>
</dbReference>
<dbReference type="InterPro" id="IPR036249">
    <property type="entry name" value="Thioredoxin-like_sf"/>
</dbReference>
<reference evidence="3" key="1">
    <citation type="submission" date="2020-01" db="EMBL/GenBank/DDBJ databases">
        <authorList>
            <consortium name="DOE Joint Genome Institute"/>
            <person name="Haridas S."/>
            <person name="Albert R."/>
            <person name="Binder M."/>
            <person name="Bloem J."/>
            <person name="Labutti K."/>
            <person name="Salamov A."/>
            <person name="Andreopoulos B."/>
            <person name="Baker S.E."/>
            <person name="Barry K."/>
            <person name="Bills G."/>
            <person name="Bluhm B.H."/>
            <person name="Cannon C."/>
            <person name="Castanera R."/>
            <person name="Culley D.E."/>
            <person name="Daum C."/>
            <person name="Ezra D."/>
            <person name="Gonzalez J.B."/>
            <person name="Henrissat B."/>
            <person name="Kuo A."/>
            <person name="Liang C."/>
            <person name="Lipzen A."/>
            <person name="Lutzoni F."/>
            <person name="Magnuson J."/>
            <person name="Mondo S."/>
            <person name="Nolan M."/>
            <person name="Ohm R."/>
            <person name="Pangilinan J."/>
            <person name="Park H.-J."/>
            <person name="Ramirez L."/>
            <person name="Alfaro M."/>
            <person name="Sun H."/>
            <person name="Tritt A."/>
            <person name="Yoshinaga Y."/>
            <person name="Zwiers L.-H."/>
            <person name="Turgeon B.G."/>
            <person name="Goodwin S.B."/>
            <person name="Spatafora J.W."/>
            <person name="Crous P.W."/>
            <person name="Grigoriev I.V."/>
        </authorList>
    </citation>
    <scope>NUCLEOTIDE SEQUENCE</scope>
    <source>
        <strain evidence="3">CBS 394.84</strain>
    </source>
</reference>
<dbReference type="Pfam" id="PF08534">
    <property type="entry name" value="Redoxin"/>
    <property type="match status" value="1"/>
</dbReference>
<dbReference type="GeneID" id="63852677"/>
<feature type="domain" description="Redoxin" evidence="2">
    <location>
        <begin position="54"/>
        <end position="153"/>
    </location>
</feature>
<evidence type="ECO:0000313" key="4">
    <source>
        <dbReference type="Proteomes" id="UP000800039"/>
    </source>
</evidence>
<gene>
    <name evidence="3" type="ORF">K460DRAFT_382771</name>
</gene>
<comment type="caution">
    <text evidence="3">The sequence shown here is derived from an EMBL/GenBank/DDBJ whole genome shotgun (WGS) entry which is preliminary data.</text>
</comment>
<dbReference type="Proteomes" id="UP000800039">
    <property type="component" value="Unassembled WGS sequence"/>
</dbReference>
<dbReference type="EMBL" id="ML976614">
    <property type="protein sequence ID" value="KAF1851319.1"/>
    <property type="molecule type" value="Genomic_DNA"/>
</dbReference>